<evidence type="ECO:0000256" key="6">
    <source>
        <dbReference type="SAM" id="Phobius"/>
    </source>
</evidence>
<keyword evidence="2" id="KW-1003">Cell membrane</keyword>
<dbReference type="InterPro" id="IPR052027">
    <property type="entry name" value="PspC"/>
</dbReference>
<evidence type="ECO:0000256" key="2">
    <source>
        <dbReference type="ARBA" id="ARBA00022475"/>
    </source>
</evidence>
<organism evidence="8 9">
    <name type="scientific">Methanocorpusculum vombati</name>
    <dbReference type="NCBI Taxonomy" id="3002864"/>
    <lineage>
        <taxon>Archaea</taxon>
        <taxon>Methanobacteriati</taxon>
        <taxon>Methanobacteriota</taxon>
        <taxon>Stenosarchaea group</taxon>
        <taxon>Methanomicrobia</taxon>
        <taxon>Methanomicrobiales</taxon>
        <taxon>Methanocorpusculaceae</taxon>
        <taxon>Methanocorpusculum</taxon>
    </lineage>
</organism>
<sequence>MENTLYRSANNRWLAGVCGGIAEYTKIPSILIRLLFVALCLVAIPISVILGILIYIAAIYLLPEAPARKTIEDPGVIDAEFEVKE</sequence>
<evidence type="ECO:0000256" key="3">
    <source>
        <dbReference type="ARBA" id="ARBA00022692"/>
    </source>
</evidence>
<evidence type="ECO:0000256" key="4">
    <source>
        <dbReference type="ARBA" id="ARBA00022989"/>
    </source>
</evidence>
<gene>
    <name evidence="8" type="ORF">O0S09_09645</name>
</gene>
<feature type="domain" description="Phage shock protein PspC N-terminal" evidence="7">
    <location>
        <begin position="4"/>
        <end position="65"/>
    </location>
</feature>
<dbReference type="PANTHER" id="PTHR33885">
    <property type="entry name" value="PHAGE SHOCK PROTEIN C"/>
    <property type="match status" value="1"/>
</dbReference>
<dbReference type="PANTHER" id="PTHR33885:SF3">
    <property type="entry name" value="PHAGE SHOCK PROTEIN C"/>
    <property type="match status" value="1"/>
</dbReference>
<keyword evidence="4 6" id="KW-1133">Transmembrane helix</keyword>
<protein>
    <submittedName>
        <fullName evidence="8">PspC domain-containing protein</fullName>
    </submittedName>
</protein>
<comment type="subcellular location">
    <subcellularLocation>
        <location evidence="1">Cell membrane</location>
        <topology evidence="1">Single-pass membrane protein</topology>
    </subcellularLocation>
</comment>
<keyword evidence="9" id="KW-1185">Reference proteome</keyword>
<keyword evidence="5 6" id="KW-0472">Membrane</keyword>
<keyword evidence="3 6" id="KW-0812">Transmembrane</keyword>
<dbReference type="RefSeq" id="WP_268923774.1">
    <property type="nucleotide sequence ID" value="NZ_JAPTGC010000027.1"/>
</dbReference>
<dbReference type="Pfam" id="PF04024">
    <property type="entry name" value="PspC"/>
    <property type="match status" value="1"/>
</dbReference>
<evidence type="ECO:0000259" key="7">
    <source>
        <dbReference type="Pfam" id="PF04024"/>
    </source>
</evidence>
<dbReference type="Proteomes" id="UP001141336">
    <property type="component" value="Unassembled WGS sequence"/>
</dbReference>
<evidence type="ECO:0000256" key="5">
    <source>
        <dbReference type="ARBA" id="ARBA00023136"/>
    </source>
</evidence>
<dbReference type="EMBL" id="JAPTGC010000027">
    <property type="protein sequence ID" value="MCZ0863508.1"/>
    <property type="molecule type" value="Genomic_DNA"/>
</dbReference>
<name>A0ABT4IQY0_9EURY</name>
<reference evidence="8" key="1">
    <citation type="submission" date="2022-12" db="EMBL/GenBank/DDBJ databases">
        <title>Isolation and characterisation of novel Methanocorpusculum spp. from native Australian herbivores indicates the genus is ancestrally host-associated.</title>
        <authorList>
            <person name="Volmer J.G."/>
            <person name="Soo R.M."/>
            <person name="Evans P.N."/>
            <person name="Hoedt E.C."/>
            <person name="Astorga Alsina A.L."/>
            <person name="Woodcroft B.J."/>
            <person name="Tyson G.W."/>
            <person name="Hugenholtz P."/>
            <person name="Morrison M."/>
        </authorList>
    </citation>
    <scope>NUCLEOTIDE SEQUENCE</scope>
    <source>
        <strain evidence="8">CW153</strain>
    </source>
</reference>
<evidence type="ECO:0000256" key="1">
    <source>
        <dbReference type="ARBA" id="ARBA00004162"/>
    </source>
</evidence>
<feature type="transmembrane region" description="Helical" evidence="6">
    <location>
        <begin position="34"/>
        <end position="62"/>
    </location>
</feature>
<dbReference type="InterPro" id="IPR007168">
    <property type="entry name" value="Phageshock_PspC_N"/>
</dbReference>
<accession>A0ABT4IQY0</accession>
<proteinExistence type="predicted"/>
<evidence type="ECO:0000313" key="8">
    <source>
        <dbReference type="EMBL" id="MCZ0863508.1"/>
    </source>
</evidence>
<comment type="caution">
    <text evidence="8">The sequence shown here is derived from an EMBL/GenBank/DDBJ whole genome shotgun (WGS) entry which is preliminary data.</text>
</comment>
<evidence type="ECO:0000313" key="9">
    <source>
        <dbReference type="Proteomes" id="UP001141336"/>
    </source>
</evidence>